<dbReference type="RefSeq" id="WP_139445519.1">
    <property type="nucleotide sequence ID" value="NZ_VDMB01000001.1"/>
</dbReference>
<evidence type="ECO:0000256" key="2">
    <source>
        <dbReference type="ARBA" id="ARBA00022845"/>
    </source>
</evidence>
<protein>
    <recommendedName>
        <fullName evidence="4">Translational regulator CsrA</fullName>
    </recommendedName>
</protein>
<evidence type="ECO:0000313" key="5">
    <source>
        <dbReference type="EMBL" id="TYT76283.1"/>
    </source>
</evidence>
<keyword evidence="4" id="KW-1005">Bacterial flagellum biogenesis</keyword>
<dbReference type="EMBL" id="VDMB01000001">
    <property type="protein sequence ID" value="TYT76283.1"/>
    <property type="molecule type" value="Genomic_DNA"/>
</dbReference>
<dbReference type="PANTHER" id="PTHR34984:SF1">
    <property type="entry name" value="CARBON STORAGE REGULATOR"/>
    <property type="match status" value="1"/>
</dbReference>
<dbReference type="NCBIfam" id="NF002469">
    <property type="entry name" value="PRK01712.1"/>
    <property type="match status" value="1"/>
</dbReference>
<dbReference type="GO" id="GO:0045947">
    <property type="term" value="P:negative regulation of translational initiation"/>
    <property type="evidence" value="ECO:0007669"/>
    <property type="project" value="UniProtKB-UniRule"/>
</dbReference>
<dbReference type="InterPro" id="IPR003751">
    <property type="entry name" value="CsrA"/>
</dbReference>
<dbReference type="NCBIfam" id="TIGR00202">
    <property type="entry name" value="csrA"/>
    <property type="match status" value="1"/>
</dbReference>
<dbReference type="GO" id="GO:0048027">
    <property type="term" value="F:mRNA 5'-UTR binding"/>
    <property type="evidence" value="ECO:0007669"/>
    <property type="project" value="UniProtKB-UniRule"/>
</dbReference>
<dbReference type="Pfam" id="PF02599">
    <property type="entry name" value="CsrA"/>
    <property type="match status" value="1"/>
</dbReference>
<accession>A0A5Q4VH67</accession>
<keyword evidence="4" id="KW-0678">Repressor</keyword>
<dbReference type="GO" id="GO:0044781">
    <property type="term" value="P:bacterial-type flagellum organization"/>
    <property type="evidence" value="ECO:0007669"/>
    <property type="project" value="UniProtKB-KW"/>
</dbReference>
<keyword evidence="1 4" id="KW-0963">Cytoplasm</keyword>
<dbReference type="Gene3D" id="2.60.40.4380">
    <property type="entry name" value="Translational regulator CsrA"/>
    <property type="match status" value="1"/>
</dbReference>
<proteinExistence type="inferred from homology"/>
<gene>
    <name evidence="4 5" type="primary">csrA</name>
    <name evidence="5" type="ORF">FIM25_01665</name>
</gene>
<dbReference type="SUPFAM" id="SSF117130">
    <property type="entry name" value="CsrA-like"/>
    <property type="match status" value="1"/>
</dbReference>
<evidence type="ECO:0000256" key="3">
    <source>
        <dbReference type="ARBA" id="ARBA00022884"/>
    </source>
</evidence>
<comment type="function">
    <text evidence="4">A translational regulator that binds mRNA to regulate translation initiation and/or mRNA stability. Usually binds in the 5'-UTR at or near the Shine-Dalgarno sequence preventing ribosome-binding, thus repressing translation. Its main target seems to be the major flagellin gene, while its function is anatagonized by FliW.</text>
</comment>
<evidence type="ECO:0000256" key="1">
    <source>
        <dbReference type="ARBA" id="ARBA00022490"/>
    </source>
</evidence>
<keyword evidence="6" id="KW-1185">Reference proteome</keyword>
<organism evidence="5 6">
    <name type="scientific">Desulfobotulus mexicanus</name>
    <dbReference type="NCBI Taxonomy" id="2586642"/>
    <lineage>
        <taxon>Bacteria</taxon>
        <taxon>Pseudomonadati</taxon>
        <taxon>Thermodesulfobacteriota</taxon>
        <taxon>Desulfobacteria</taxon>
        <taxon>Desulfobacterales</taxon>
        <taxon>Desulfobacteraceae</taxon>
        <taxon>Desulfobotulus</taxon>
    </lineage>
</organism>
<evidence type="ECO:0000313" key="6">
    <source>
        <dbReference type="Proteomes" id="UP000321899"/>
    </source>
</evidence>
<reference evidence="5 6" key="1">
    <citation type="submission" date="2019-06" db="EMBL/GenBank/DDBJ databases">
        <title>Desulfobotulus mexicanus sp. nov., a novel sulfate-reducing bacterium isolated from the sediment of an alkaline crater lake in Mexico.</title>
        <authorList>
            <person name="Hirschler-Rea A."/>
        </authorList>
    </citation>
    <scope>NUCLEOTIDE SEQUENCE [LARGE SCALE GENOMIC DNA]</scope>
    <source>
        <strain evidence="5 6">PAR22N</strain>
    </source>
</reference>
<dbReference type="GO" id="GO:1902208">
    <property type="term" value="P:regulation of bacterial-type flagellum assembly"/>
    <property type="evidence" value="ECO:0007669"/>
    <property type="project" value="UniProtKB-UniRule"/>
</dbReference>
<comment type="subcellular location">
    <subcellularLocation>
        <location evidence="4">Cytoplasm</location>
    </subcellularLocation>
</comment>
<comment type="caution">
    <text evidence="5">The sequence shown here is derived from an EMBL/GenBank/DDBJ whole genome shotgun (WGS) entry which is preliminary data.</text>
</comment>
<comment type="subunit">
    <text evidence="4">Homodimer; the beta-strands of each monomer intercalate to form a hydrophobic core, while the alpha-helices form wings that extend away from the core.</text>
</comment>
<dbReference type="GO" id="GO:0006109">
    <property type="term" value="P:regulation of carbohydrate metabolic process"/>
    <property type="evidence" value="ECO:0007669"/>
    <property type="project" value="InterPro"/>
</dbReference>
<dbReference type="InterPro" id="IPR036107">
    <property type="entry name" value="CsrA_sf"/>
</dbReference>
<name>A0A5Q4VH67_9BACT</name>
<evidence type="ECO:0000256" key="4">
    <source>
        <dbReference type="HAMAP-Rule" id="MF_00167"/>
    </source>
</evidence>
<dbReference type="GO" id="GO:0006402">
    <property type="term" value="P:mRNA catabolic process"/>
    <property type="evidence" value="ECO:0007669"/>
    <property type="project" value="InterPro"/>
</dbReference>
<dbReference type="PANTHER" id="PTHR34984">
    <property type="entry name" value="CARBON STORAGE REGULATOR"/>
    <property type="match status" value="1"/>
</dbReference>
<keyword evidence="2 4" id="KW-0810">Translation regulation</keyword>
<dbReference type="Proteomes" id="UP000321899">
    <property type="component" value="Unassembled WGS sequence"/>
</dbReference>
<keyword evidence="3 4" id="KW-0694">RNA-binding</keyword>
<dbReference type="HAMAP" id="MF_00167">
    <property type="entry name" value="CsrA"/>
    <property type="match status" value="1"/>
</dbReference>
<sequence>MLVLTRKAGEQIRIGNDITIQVLELGKGGVKLGIRAPESIAIHREEVFERVRQCNLAAMEDVRLRPMDAALRLWKERMEKS</sequence>
<dbReference type="OrthoDB" id="9809061at2"/>
<dbReference type="AlphaFoldDB" id="A0A5Q4VH67"/>
<comment type="similarity">
    <text evidence="4">Belongs to the CsrA/RsmA family.</text>
</comment>
<dbReference type="GO" id="GO:0005829">
    <property type="term" value="C:cytosol"/>
    <property type="evidence" value="ECO:0007669"/>
    <property type="project" value="TreeGrafter"/>
</dbReference>